<dbReference type="Pfam" id="PF13499">
    <property type="entry name" value="EF-hand_7"/>
    <property type="match status" value="1"/>
</dbReference>
<feature type="domain" description="EF-hand" evidence="1">
    <location>
        <begin position="5"/>
        <end position="40"/>
    </location>
</feature>
<feature type="domain" description="EF-hand" evidence="1">
    <location>
        <begin position="133"/>
        <end position="168"/>
    </location>
</feature>
<dbReference type="CDD" id="cd00051">
    <property type="entry name" value="EFh"/>
    <property type="match status" value="1"/>
</dbReference>
<accession>A0A1H6EZB5</accession>
<proteinExistence type="predicted"/>
<dbReference type="Pfam" id="PF13202">
    <property type="entry name" value="EF-hand_5"/>
    <property type="match status" value="1"/>
</dbReference>
<dbReference type="SUPFAM" id="SSF47473">
    <property type="entry name" value="EF-hand"/>
    <property type="match status" value="1"/>
</dbReference>
<keyword evidence="3" id="KW-1185">Reference proteome</keyword>
<dbReference type="InterPro" id="IPR002048">
    <property type="entry name" value="EF_hand_dom"/>
</dbReference>
<feature type="domain" description="EF-hand" evidence="1">
    <location>
        <begin position="56"/>
        <end position="91"/>
    </location>
</feature>
<evidence type="ECO:0000313" key="3">
    <source>
        <dbReference type="Proteomes" id="UP000236732"/>
    </source>
</evidence>
<gene>
    <name evidence="2" type="ORF">SAMN05444920_12390</name>
</gene>
<evidence type="ECO:0000313" key="2">
    <source>
        <dbReference type="EMBL" id="SEH02034.1"/>
    </source>
</evidence>
<dbReference type="PROSITE" id="PS50222">
    <property type="entry name" value="EF_HAND_2"/>
    <property type="match status" value="3"/>
</dbReference>
<dbReference type="InterPro" id="IPR018247">
    <property type="entry name" value="EF_Hand_1_Ca_BS"/>
</dbReference>
<protein>
    <submittedName>
        <fullName evidence="2">Ca2+-binding protein, EF-hand superfamily</fullName>
    </submittedName>
</protein>
<dbReference type="Proteomes" id="UP000236732">
    <property type="component" value="Unassembled WGS sequence"/>
</dbReference>
<name>A0A1H6EZB5_9ACTN</name>
<sequence length="182" mass="20382">MLTALQERKLDRAFGHMDVDRSGDLELDDLIALGVRVLAAFGVSPDSDLGHRLFGTYTDFWEVLLAKIDLDGDRKISREEYRLGMNTAFIEDPDGYERALRPAIQATLDVTDVNGNRMLDLEEFQRFQSAFGTSPEDAELAFRKIDTDGSGALSIEELVEAGRQFYLSEDPDLTGNWLFGPV</sequence>
<dbReference type="SMART" id="SM00054">
    <property type="entry name" value="EFh"/>
    <property type="match status" value="4"/>
</dbReference>
<dbReference type="RefSeq" id="WP_103963105.1">
    <property type="nucleotide sequence ID" value="NZ_FNVT01000023.1"/>
</dbReference>
<dbReference type="GO" id="GO:0005509">
    <property type="term" value="F:calcium ion binding"/>
    <property type="evidence" value="ECO:0007669"/>
    <property type="project" value="InterPro"/>
</dbReference>
<dbReference type="PROSITE" id="PS00018">
    <property type="entry name" value="EF_HAND_1"/>
    <property type="match status" value="3"/>
</dbReference>
<dbReference type="OrthoDB" id="7356823at2"/>
<dbReference type="AlphaFoldDB" id="A0A1H6EZB5"/>
<organism evidence="2 3">
    <name type="scientific">Nonomuraea solani</name>
    <dbReference type="NCBI Taxonomy" id="1144553"/>
    <lineage>
        <taxon>Bacteria</taxon>
        <taxon>Bacillati</taxon>
        <taxon>Actinomycetota</taxon>
        <taxon>Actinomycetes</taxon>
        <taxon>Streptosporangiales</taxon>
        <taxon>Streptosporangiaceae</taxon>
        <taxon>Nonomuraea</taxon>
    </lineage>
</organism>
<evidence type="ECO:0000259" key="1">
    <source>
        <dbReference type="PROSITE" id="PS50222"/>
    </source>
</evidence>
<dbReference type="InterPro" id="IPR011992">
    <property type="entry name" value="EF-hand-dom_pair"/>
</dbReference>
<reference evidence="2 3" key="1">
    <citation type="submission" date="2016-10" db="EMBL/GenBank/DDBJ databases">
        <authorList>
            <person name="de Groot N.N."/>
        </authorList>
    </citation>
    <scope>NUCLEOTIDE SEQUENCE [LARGE SCALE GENOMIC DNA]</scope>
    <source>
        <strain evidence="2 3">CGMCC 4.7037</strain>
    </source>
</reference>
<dbReference type="EMBL" id="FNVT01000023">
    <property type="protein sequence ID" value="SEH02034.1"/>
    <property type="molecule type" value="Genomic_DNA"/>
</dbReference>
<dbReference type="Gene3D" id="1.10.238.10">
    <property type="entry name" value="EF-hand"/>
    <property type="match status" value="1"/>
</dbReference>